<dbReference type="EMBL" id="JAKGAS010000008">
    <property type="protein sequence ID" value="MCF2949449.1"/>
    <property type="molecule type" value="Genomic_DNA"/>
</dbReference>
<keyword evidence="2" id="KW-1185">Reference proteome</keyword>
<evidence type="ECO:0000313" key="1">
    <source>
        <dbReference type="EMBL" id="MCF2949449.1"/>
    </source>
</evidence>
<name>A0ABS9DCD4_9ALTE</name>
<reference evidence="1 2" key="1">
    <citation type="submission" date="2022-01" db="EMBL/GenBank/DDBJ databases">
        <title>Paraglaciecola sp. G1-23.</title>
        <authorList>
            <person name="Jin M.S."/>
            <person name="Han D.M."/>
            <person name="Kim H.M."/>
            <person name="Jeon C.O."/>
        </authorList>
    </citation>
    <scope>NUCLEOTIDE SEQUENCE [LARGE SCALE GENOMIC DNA]</scope>
    <source>
        <strain evidence="1 2">G1-23</strain>
    </source>
</reference>
<proteinExistence type="predicted"/>
<sequence>MLNFVKGGLVSLAAGIPLFLICLSISHSANTRPETATEKPERPSLSKALGKWQQKQYQESINELKAMEQPYGEAGFYQFYFKTFVEQNLNQVFANQPSLPKSCRQQLLFVTGNTQSLAQAERFKQKFNNDPRLASLSICTHELIWFDPETVQCTKNANKNNRLTCNLPLLAQQLKAQQFTHLVLFAENGKANVHNGIMYLDQQDTYDVFVHELAHFSGFVDEYALNADMAKHICQLDEAPNLQFIEPDQGSNLVPARTCDNHPNQAYKKSNRLTFMEYHDVAYIPSEYLAAWRQSLEKQNNPSAHVNFAQFYESQSNVIESQFWRAKYQTYLTQ</sequence>
<comment type="caution">
    <text evidence="1">The sequence shown here is derived from an EMBL/GenBank/DDBJ whole genome shotgun (WGS) entry which is preliminary data.</text>
</comment>
<accession>A0ABS9DCD4</accession>
<organism evidence="1 2">
    <name type="scientific">Paraglaciecola algarum</name>
    <dbReference type="NCBI Taxonomy" id="3050085"/>
    <lineage>
        <taxon>Bacteria</taxon>
        <taxon>Pseudomonadati</taxon>
        <taxon>Pseudomonadota</taxon>
        <taxon>Gammaproteobacteria</taxon>
        <taxon>Alteromonadales</taxon>
        <taxon>Alteromonadaceae</taxon>
        <taxon>Paraglaciecola</taxon>
    </lineage>
</organism>
<dbReference type="RefSeq" id="WP_235313549.1">
    <property type="nucleotide sequence ID" value="NZ_JAKGAS010000008.1"/>
</dbReference>
<dbReference type="Proteomes" id="UP001521137">
    <property type="component" value="Unassembled WGS sequence"/>
</dbReference>
<evidence type="ECO:0000313" key="2">
    <source>
        <dbReference type="Proteomes" id="UP001521137"/>
    </source>
</evidence>
<gene>
    <name evidence="1" type="ORF">L0668_15120</name>
</gene>
<protein>
    <submittedName>
        <fullName evidence="1">Uncharacterized protein</fullName>
    </submittedName>
</protein>